<keyword evidence="1" id="KW-1133">Transmembrane helix</keyword>
<evidence type="ECO:0000313" key="3">
    <source>
        <dbReference type="Proteomes" id="UP000178964"/>
    </source>
</evidence>
<protein>
    <submittedName>
        <fullName evidence="2">Uncharacterized protein</fullName>
    </submittedName>
</protein>
<evidence type="ECO:0000313" key="2">
    <source>
        <dbReference type="EMBL" id="OGC59003.1"/>
    </source>
</evidence>
<name>A0A1F4VQC0_UNCKA</name>
<dbReference type="Proteomes" id="UP000178964">
    <property type="component" value="Unassembled WGS sequence"/>
</dbReference>
<feature type="transmembrane region" description="Helical" evidence="1">
    <location>
        <begin position="132"/>
        <end position="152"/>
    </location>
</feature>
<gene>
    <name evidence="2" type="ORF">A3A70_01855</name>
</gene>
<dbReference type="AlphaFoldDB" id="A0A1F4VQC0"/>
<proteinExistence type="predicted"/>
<organism evidence="2 3">
    <name type="scientific">candidate division WWE3 bacterium RIFCSPLOWO2_01_FULL_42_11</name>
    <dbReference type="NCBI Taxonomy" id="1802627"/>
    <lineage>
        <taxon>Bacteria</taxon>
        <taxon>Katanobacteria</taxon>
    </lineage>
</organism>
<feature type="transmembrane region" description="Helical" evidence="1">
    <location>
        <begin position="158"/>
        <end position="175"/>
    </location>
</feature>
<accession>A0A1F4VQC0</accession>
<evidence type="ECO:0000256" key="1">
    <source>
        <dbReference type="SAM" id="Phobius"/>
    </source>
</evidence>
<dbReference type="EMBL" id="MEVK01000025">
    <property type="protein sequence ID" value="OGC59003.1"/>
    <property type="molecule type" value="Genomic_DNA"/>
</dbReference>
<comment type="caution">
    <text evidence="2">The sequence shown here is derived from an EMBL/GenBank/DDBJ whole genome shotgun (WGS) entry which is preliminary data.</text>
</comment>
<keyword evidence="1" id="KW-0812">Transmembrane</keyword>
<reference evidence="2 3" key="1">
    <citation type="journal article" date="2016" name="Nat. Commun.">
        <title>Thousands of microbial genomes shed light on interconnected biogeochemical processes in an aquifer system.</title>
        <authorList>
            <person name="Anantharaman K."/>
            <person name="Brown C.T."/>
            <person name="Hug L.A."/>
            <person name="Sharon I."/>
            <person name="Castelle C.J."/>
            <person name="Probst A.J."/>
            <person name="Thomas B.C."/>
            <person name="Singh A."/>
            <person name="Wilkins M.J."/>
            <person name="Karaoz U."/>
            <person name="Brodie E.L."/>
            <person name="Williams K.H."/>
            <person name="Hubbard S.S."/>
            <person name="Banfield J.F."/>
        </authorList>
    </citation>
    <scope>NUCLEOTIDE SEQUENCE [LARGE SCALE GENOMIC DNA]</scope>
</reference>
<sequence>MEHFRVPQTKISEQEIYREAADLEIVQASGPLGMGITELRLIRSLKPLLNGHRKDNYISKSLIPAWLTEGPVMVTETSELKQEFHVIDDWCYLGSVKAEVDIPELLSRKRIFDPDIFHFLKQELKYAKLIPLAKNLSVCVPIPFVVPTGVYVPCNVRIFLWVLAFVVMAVVAWKVKHEK</sequence>
<keyword evidence="1" id="KW-0472">Membrane</keyword>